<dbReference type="EMBL" id="BNAS01000001">
    <property type="protein sequence ID" value="GHH65468.1"/>
    <property type="molecule type" value="Genomic_DNA"/>
</dbReference>
<reference evidence="1" key="2">
    <citation type="submission" date="2020-09" db="EMBL/GenBank/DDBJ databases">
        <authorList>
            <person name="Sun Q."/>
            <person name="Zhou Y."/>
        </authorList>
    </citation>
    <scope>NUCLEOTIDE SEQUENCE</scope>
    <source>
        <strain evidence="1">CGMCC 4.7398</strain>
    </source>
</reference>
<sequence>MLLEIEHDSSSEVAVSDDVIAWTVMPVGAGSGALYVFDRVGDGDSVVQLPDGVVDDLRASGGLVSWTSTDTAAENLADVSYLYRATASASGYDGPDLAGFPGGSVTASLAGDRTAWLENAGTRQWLVGGAVIPVLERG</sequence>
<protein>
    <submittedName>
        <fullName evidence="1">Uncharacterized protein</fullName>
    </submittedName>
</protein>
<evidence type="ECO:0000313" key="2">
    <source>
        <dbReference type="Proteomes" id="UP000627369"/>
    </source>
</evidence>
<keyword evidence="2" id="KW-1185">Reference proteome</keyword>
<evidence type="ECO:0000313" key="1">
    <source>
        <dbReference type="EMBL" id="GHH65468.1"/>
    </source>
</evidence>
<dbReference type="RefSeq" id="WP_189667567.1">
    <property type="nucleotide sequence ID" value="NZ_BNAS01000001.1"/>
</dbReference>
<comment type="caution">
    <text evidence="1">The sequence shown here is derived from an EMBL/GenBank/DDBJ whole genome shotgun (WGS) entry which is preliminary data.</text>
</comment>
<gene>
    <name evidence="1" type="ORF">GCM10017772_03740</name>
</gene>
<dbReference type="AlphaFoldDB" id="A0A919KNC3"/>
<organism evidence="1 2">
    <name type="scientific">Promicromonospora soli</name>
    <dbReference type="NCBI Taxonomy" id="2035533"/>
    <lineage>
        <taxon>Bacteria</taxon>
        <taxon>Bacillati</taxon>
        <taxon>Actinomycetota</taxon>
        <taxon>Actinomycetes</taxon>
        <taxon>Micrococcales</taxon>
        <taxon>Promicromonosporaceae</taxon>
        <taxon>Promicromonospora</taxon>
    </lineage>
</organism>
<accession>A0A919KNC3</accession>
<reference evidence="1" key="1">
    <citation type="journal article" date="2014" name="Int. J. Syst. Evol. Microbiol.">
        <title>Complete genome sequence of Corynebacterium casei LMG S-19264T (=DSM 44701T), isolated from a smear-ripened cheese.</title>
        <authorList>
            <consortium name="US DOE Joint Genome Institute (JGI-PGF)"/>
            <person name="Walter F."/>
            <person name="Albersmeier A."/>
            <person name="Kalinowski J."/>
            <person name="Ruckert C."/>
        </authorList>
    </citation>
    <scope>NUCLEOTIDE SEQUENCE</scope>
    <source>
        <strain evidence="1">CGMCC 4.7398</strain>
    </source>
</reference>
<dbReference type="Proteomes" id="UP000627369">
    <property type="component" value="Unassembled WGS sequence"/>
</dbReference>
<proteinExistence type="predicted"/>
<name>A0A919KNC3_9MICO</name>